<dbReference type="InterPro" id="IPR029526">
    <property type="entry name" value="PGBD"/>
</dbReference>
<dbReference type="Pfam" id="PF13843">
    <property type="entry name" value="DDE_Tnp_1_7"/>
    <property type="match status" value="1"/>
</dbReference>
<dbReference type="STRING" id="84645.A0A498NWX8"/>
<evidence type="ECO:0000259" key="3">
    <source>
        <dbReference type="Pfam" id="PF13843"/>
    </source>
</evidence>
<feature type="domain" description="PiggyBac transposable element-derived protein" evidence="3">
    <location>
        <begin position="123"/>
        <end position="180"/>
    </location>
</feature>
<gene>
    <name evidence="4" type="ORF">ROHU_002731</name>
</gene>
<feature type="region of interest" description="Disordered" evidence="1">
    <location>
        <begin position="1"/>
        <end position="55"/>
    </location>
</feature>
<dbReference type="PANTHER" id="PTHR46599">
    <property type="entry name" value="PIGGYBAC TRANSPOSABLE ELEMENT-DERIVED PROTEIN 4"/>
    <property type="match status" value="1"/>
</dbReference>
<dbReference type="PANTHER" id="PTHR46599:SF3">
    <property type="entry name" value="PIGGYBAC TRANSPOSABLE ELEMENT-DERIVED PROTEIN 4"/>
    <property type="match status" value="1"/>
</dbReference>
<evidence type="ECO:0000313" key="5">
    <source>
        <dbReference type="Proteomes" id="UP000290572"/>
    </source>
</evidence>
<keyword evidence="5" id="KW-1185">Reference proteome</keyword>
<sequence length="188" mass="21043">MAHEEALQTTMDSEEECDFSSEGGEDFDDDLFHLEEAAEETISKEKEHSSAHHTRVAHKRLSVFNAVENLKEGENDGDQMPVAKKAKTLSWKAETDVDRVPQTLRFLPAREPGPQLSPADSHSPMSLFKLFFTESAVENLCHNTNAQAARAIAKGCKYKWTDVSVDDMYRYIGLIFYMATPFAIALAA</sequence>
<accession>A0A498NWX8</accession>
<feature type="compositionally biased region" description="Acidic residues" evidence="1">
    <location>
        <begin position="12"/>
        <end position="29"/>
    </location>
</feature>
<name>A0A498NWX8_LABRO</name>
<proteinExistence type="predicted"/>
<dbReference type="AlphaFoldDB" id="A0A498NWX8"/>
<dbReference type="Proteomes" id="UP000290572">
    <property type="component" value="Unassembled WGS sequence"/>
</dbReference>
<evidence type="ECO:0000313" key="4">
    <source>
        <dbReference type="EMBL" id="RXN36692.1"/>
    </source>
</evidence>
<keyword evidence="2" id="KW-0472">Membrane</keyword>
<evidence type="ECO:0000256" key="2">
    <source>
        <dbReference type="SAM" id="Phobius"/>
    </source>
</evidence>
<protein>
    <submittedName>
        <fullName evidence="4">PiggyBac transposable element-derived 4-like protein</fullName>
    </submittedName>
</protein>
<dbReference type="EMBL" id="QBIY01007337">
    <property type="protein sequence ID" value="RXN36692.1"/>
    <property type="molecule type" value="Genomic_DNA"/>
</dbReference>
<comment type="caution">
    <text evidence="4">The sequence shown here is derived from an EMBL/GenBank/DDBJ whole genome shotgun (WGS) entry which is preliminary data.</text>
</comment>
<keyword evidence="2" id="KW-0812">Transmembrane</keyword>
<organism evidence="4 5">
    <name type="scientific">Labeo rohita</name>
    <name type="common">Indian major carp</name>
    <name type="synonym">Cyprinus rohita</name>
    <dbReference type="NCBI Taxonomy" id="84645"/>
    <lineage>
        <taxon>Eukaryota</taxon>
        <taxon>Metazoa</taxon>
        <taxon>Chordata</taxon>
        <taxon>Craniata</taxon>
        <taxon>Vertebrata</taxon>
        <taxon>Euteleostomi</taxon>
        <taxon>Actinopterygii</taxon>
        <taxon>Neopterygii</taxon>
        <taxon>Teleostei</taxon>
        <taxon>Ostariophysi</taxon>
        <taxon>Cypriniformes</taxon>
        <taxon>Cyprinidae</taxon>
        <taxon>Labeoninae</taxon>
        <taxon>Labeonini</taxon>
        <taxon>Labeo</taxon>
    </lineage>
</organism>
<keyword evidence="2" id="KW-1133">Transmembrane helix</keyword>
<feature type="transmembrane region" description="Helical" evidence="2">
    <location>
        <begin position="168"/>
        <end position="187"/>
    </location>
</feature>
<reference evidence="4 5" key="1">
    <citation type="submission" date="2018-03" db="EMBL/GenBank/DDBJ databases">
        <title>Draft genome sequence of Rohu Carp (Labeo rohita).</title>
        <authorList>
            <person name="Das P."/>
            <person name="Kushwaha B."/>
            <person name="Joshi C.G."/>
            <person name="Kumar D."/>
            <person name="Nagpure N.S."/>
            <person name="Sahoo L."/>
            <person name="Das S.P."/>
            <person name="Bit A."/>
            <person name="Patnaik S."/>
            <person name="Meher P.K."/>
            <person name="Jayasankar P."/>
            <person name="Koringa P.G."/>
            <person name="Patel N.V."/>
            <person name="Hinsu A.T."/>
            <person name="Kumar R."/>
            <person name="Pandey M."/>
            <person name="Agarwal S."/>
            <person name="Srivastava S."/>
            <person name="Singh M."/>
            <person name="Iquebal M.A."/>
            <person name="Jaiswal S."/>
            <person name="Angadi U.B."/>
            <person name="Kumar N."/>
            <person name="Raza M."/>
            <person name="Shah T.M."/>
            <person name="Rai A."/>
            <person name="Jena J.K."/>
        </authorList>
    </citation>
    <scope>NUCLEOTIDE SEQUENCE [LARGE SCALE GENOMIC DNA]</scope>
    <source>
        <strain evidence="4">DASCIFA01</strain>
        <tissue evidence="4">Testis</tissue>
    </source>
</reference>
<evidence type="ECO:0000256" key="1">
    <source>
        <dbReference type="SAM" id="MobiDB-lite"/>
    </source>
</evidence>
<feature type="compositionally biased region" description="Basic and acidic residues" evidence="1">
    <location>
        <begin position="30"/>
        <end position="50"/>
    </location>
</feature>